<feature type="transmembrane region" description="Helical" evidence="7">
    <location>
        <begin position="122"/>
        <end position="140"/>
    </location>
</feature>
<evidence type="ECO:0000313" key="10">
    <source>
        <dbReference type="Proteomes" id="UP000215027"/>
    </source>
</evidence>
<comment type="subcellular location">
    <subcellularLocation>
        <location evidence="1">Cell membrane</location>
    </subcellularLocation>
</comment>
<dbReference type="InterPro" id="IPR017896">
    <property type="entry name" value="4Fe4S_Fe-S-bd"/>
</dbReference>
<keyword evidence="3" id="KW-0479">Metal-binding</keyword>
<dbReference type="PROSITE" id="PS00198">
    <property type="entry name" value="4FE4S_FER_1"/>
    <property type="match status" value="1"/>
</dbReference>
<dbReference type="KEGG" id="pbf:CFX0092_B0574"/>
<keyword evidence="5" id="KW-0411">Iron-sulfur</keyword>
<evidence type="ECO:0000256" key="5">
    <source>
        <dbReference type="ARBA" id="ARBA00023014"/>
    </source>
</evidence>
<accession>A0A160T9F3</accession>
<keyword evidence="2" id="KW-1003">Cell membrane</keyword>
<keyword evidence="10" id="KW-1185">Reference proteome</keyword>
<dbReference type="PROSITE" id="PS51379">
    <property type="entry name" value="4FE4S_FER_2"/>
    <property type="match status" value="1"/>
</dbReference>
<dbReference type="GO" id="GO:0005886">
    <property type="term" value="C:plasma membrane"/>
    <property type="evidence" value="ECO:0007669"/>
    <property type="project" value="UniProtKB-SubCell"/>
</dbReference>
<protein>
    <submittedName>
        <fullName evidence="9">4Fe-4S ferredoxin iron-sulfur binding domain-containing protein</fullName>
    </submittedName>
</protein>
<dbReference type="AlphaFoldDB" id="A0A160T9F3"/>
<feature type="transmembrane region" description="Helical" evidence="7">
    <location>
        <begin position="41"/>
        <end position="59"/>
    </location>
</feature>
<gene>
    <name evidence="9" type="ORF">CFX0092_B0574</name>
</gene>
<dbReference type="InterPro" id="IPR017900">
    <property type="entry name" value="4Fe4S_Fe_S_CS"/>
</dbReference>
<sequence length="482" mass="52643">MIQLSDIAVSSDEPLYRPPPRRDLLRAPLLGRLLRARRGRLWLQLPFLLVALLLIYDGFSGPPLAAQNLATVGVWVHTRGFVILALLLFGNLFCMGCPFTIPRTVALRLSGGGRRWPRALRHKWLAVAAFVAFLFLYEWLDLWAGPALTAWVIIGYFLGAFVLELLFAESPFCKYICPLGTFNFVGSTVSPTQITVRDRDVCRACPGKECVNGSPRALGCGTELFPPMLRSNLDCVFCLDCARACPYDNVALAVRPPGRELVDDAWPRRWDVGFLVIVFAFAAPANAFGMVPPFYDLLAWLSAALGTANEFVLLALVFGLLFLLLPAAVSLAAARLSRALAGRDEPLRVSFSRYAPAFVPLGVAVWAAHYGFHFATGALALIPVFQTFLIDHGLTGLGAPNWRLGPILPGAWLLPLQTVIVLGGFAATLYVGQRIGRRDFGSPPQAMRALLPWLLVWLALAAAALATFNLPMEMRGTMLLGG</sequence>
<dbReference type="PANTHER" id="PTHR30224">
    <property type="entry name" value="ELECTRON TRANSPORT PROTEIN"/>
    <property type="match status" value="1"/>
</dbReference>
<dbReference type="EMBL" id="LN890656">
    <property type="protein sequence ID" value="CUS06108.1"/>
    <property type="molecule type" value="Genomic_DNA"/>
</dbReference>
<proteinExistence type="predicted"/>
<evidence type="ECO:0000256" key="3">
    <source>
        <dbReference type="ARBA" id="ARBA00022723"/>
    </source>
</evidence>
<evidence type="ECO:0000256" key="6">
    <source>
        <dbReference type="ARBA" id="ARBA00023136"/>
    </source>
</evidence>
<dbReference type="InterPro" id="IPR052378">
    <property type="entry name" value="NosR_regulator"/>
</dbReference>
<evidence type="ECO:0000256" key="7">
    <source>
        <dbReference type="SAM" id="Phobius"/>
    </source>
</evidence>
<evidence type="ECO:0000256" key="1">
    <source>
        <dbReference type="ARBA" id="ARBA00004236"/>
    </source>
</evidence>
<dbReference type="OrthoDB" id="9771372at2"/>
<keyword evidence="4" id="KW-0408">Iron</keyword>
<organism evidence="9 10">
    <name type="scientific">Candidatus Promineifilum breve</name>
    <dbReference type="NCBI Taxonomy" id="1806508"/>
    <lineage>
        <taxon>Bacteria</taxon>
        <taxon>Bacillati</taxon>
        <taxon>Chloroflexota</taxon>
        <taxon>Ardenticatenia</taxon>
        <taxon>Candidatus Promineifilales</taxon>
        <taxon>Candidatus Promineifilaceae</taxon>
        <taxon>Candidatus Promineifilum</taxon>
    </lineage>
</organism>
<dbReference type="GO" id="GO:0046872">
    <property type="term" value="F:metal ion binding"/>
    <property type="evidence" value="ECO:0007669"/>
    <property type="project" value="UniProtKB-KW"/>
</dbReference>
<feature type="transmembrane region" description="Helical" evidence="7">
    <location>
        <begin position="450"/>
        <end position="470"/>
    </location>
</feature>
<dbReference type="PANTHER" id="PTHR30224:SF4">
    <property type="entry name" value="ELECTRON TRANSPORT PROTEIN YCCM-RELATED"/>
    <property type="match status" value="1"/>
</dbReference>
<evidence type="ECO:0000259" key="8">
    <source>
        <dbReference type="PROSITE" id="PS51379"/>
    </source>
</evidence>
<feature type="transmembrane region" description="Helical" evidence="7">
    <location>
        <begin position="378"/>
        <end position="399"/>
    </location>
</feature>
<feature type="domain" description="4Fe-4S ferredoxin-type" evidence="8">
    <location>
        <begin position="225"/>
        <end position="255"/>
    </location>
</feature>
<evidence type="ECO:0000256" key="2">
    <source>
        <dbReference type="ARBA" id="ARBA00022475"/>
    </source>
</evidence>
<feature type="transmembrane region" description="Helical" evidence="7">
    <location>
        <begin position="411"/>
        <end position="430"/>
    </location>
</feature>
<feature type="transmembrane region" description="Helical" evidence="7">
    <location>
        <begin position="146"/>
        <end position="167"/>
    </location>
</feature>
<keyword evidence="7" id="KW-1133">Transmembrane helix</keyword>
<feature type="transmembrane region" description="Helical" evidence="7">
    <location>
        <begin position="272"/>
        <end position="291"/>
    </location>
</feature>
<dbReference type="SUPFAM" id="SSF54862">
    <property type="entry name" value="4Fe-4S ferredoxins"/>
    <property type="match status" value="1"/>
</dbReference>
<dbReference type="Proteomes" id="UP000215027">
    <property type="component" value="Chromosome II"/>
</dbReference>
<name>A0A160T9F3_9CHLR</name>
<feature type="transmembrane region" description="Helical" evidence="7">
    <location>
        <begin position="79"/>
        <end position="101"/>
    </location>
</feature>
<keyword evidence="7" id="KW-0812">Transmembrane</keyword>
<evidence type="ECO:0000313" key="9">
    <source>
        <dbReference type="EMBL" id="CUS06108.1"/>
    </source>
</evidence>
<reference evidence="9" key="1">
    <citation type="submission" date="2016-01" db="EMBL/GenBank/DDBJ databases">
        <authorList>
            <person name="Mcilroy J.S."/>
            <person name="Karst M S."/>
            <person name="Albertsen M."/>
        </authorList>
    </citation>
    <scope>NUCLEOTIDE SEQUENCE</scope>
    <source>
        <strain evidence="9">Cfx-K</strain>
    </source>
</reference>
<feature type="transmembrane region" description="Helical" evidence="7">
    <location>
        <begin position="311"/>
        <end position="333"/>
    </location>
</feature>
<dbReference type="RefSeq" id="WP_157913356.1">
    <property type="nucleotide sequence ID" value="NZ_LN890656.1"/>
</dbReference>
<evidence type="ECO:0000256" key="4">
    <source>
        <dbReference type="ARBA" id="ARBA00023004"/>
    </source>
</evidence>
<keyword evidence="6 7" id="KW-0472">Membrane</keyword>
<dbReference type="GO" id="GO:0051536">
    <property type="term" value="F:iron-sulfur cluster binding"/>
    <property type="evidence" value="ECO:0007669"/>
    <property type="project" value="UniProtKB-KW"/>
</dbReference>